<protein>
    <submittedName>
        <fullName evidence="3">Uncharacterized protein</fullName>
    </submittedName>
</protein>
<dbReference type="Proteomes" id="UP000187321">
    <property type="component" value="Plasmid unnamed2"/>
</dbReference>
<keyword evidence="2" id="KW-0614">Plasmid</keyword>
<organism evidence="3 4">
    <name type="scientific">Natronorubrum daqingense</name>
    <dbReference type="NCBI Taxonomy" id="588898"/>
    <lineage>
        <taxon>Archaea</taxon>
        <taxon>Methanobacteriati</taxon>
        <taxon>Methanobacteriota</taxon>
        <taxon>Stenosarchaea group</taxon>
        <taxon>Halobacteria</taxon>
        <taxon>Halobacteriales</taxon>
        <taxon>Natrialbaceae</taxon>
        <taxon>Natronorubrum</taxon>
    </lineage>
</organism>
<evidence type="ECO:0000313" key="4">
    <source>
        <dbReference type="Proteomes" id="UP000185687"/>
    </source>
</evidence>
<evidence type="ECO:0000313" key="3">
    <source>
        <dbReference type="EMBL" id="SIS06858.1"/>
    </source>
</evidence>
<evidence type="ECO:0000256" key="1">
    <source>
        <dbReference type="SAM" id="Phobius"/>
    </source>
</evidence>
<dbReference type="KEGG" id="hda:BB347_18410"/>
<feature type="transmembrane region" description="Helical" evidence="1">
    <location>
        <begin position="15"/>
        <end position="38"/>
    </location>
</feature>
<reference evidence="2 5" key="1">
    <citation type="submission" date="2017-01" db="EMBL/GenBank/DDBJ databases">
        <title>Complete genome sequence of Haloterrigena daqingensis type strain (JX313T).</title>
        <authorList>
            <person name="Shuang W."/>
        </authorList>
    </citation>
    <scope>NUCLEOTIDE SEQUENCE [LARGE SCALE GENOMIC DNA]</scope>
    <source>
        <strain evidence="5">JX313</strain>
        <strain evidence="2">JX313T</strain>
        <plasmid evidence="5">Plasmid unnamed2</plasmid>
        <plasmid evidence="2">unnamed2</plasmid>
    </source>
</reference>
<dbReference type="Proteomes" id="UP000185687">
    <property type="component" value="Unassembled WGS sequence"/>
</dbReference>
<feature type="transmembrane region" description="Helical" evidence="1">
    <location>
        <begin position="45"/>
        <end position="62"/>
    </location>
</feature>
<keyword evidence="4" id="KW-1185">Reference proteome</keyword>
<geneLocation type="plasmid" evidence="2">
    <name>unnamed2</name>
</geneLocation>
<dbReference type="EMBL" id="CP019329">
    <property type="protein sequence ID" value="APX98664.1"/>
    <property type="molecule type" value="Genomic_DNA"/>
</dbReference>
<keyword evidence="1" id="KW-0472">Membrane</keyword>
<sequence length="63" mass="7110">MDWEDMNLEDDEPNLAIYALSVVAVLAVFFFLLLILFVFMTFPSLVTGIGMALFVIFFLAKVS</sequence>
<dbReference type="EMBL" id="FTNP01000008">
    <property type="protein sequence ID" value="SIS06858.1"/>
    <property type="molecule type" value="Genomic_DNA"/>
</dbReference>
<keyword evidence="1" id="KW-0812">Transmembrane</keyword>
<dbReference type="AlphaFoldDB" id="A0A1N7G2R4"/>
<evidence type="ECO:0000313" key="5">
    <source>
        <dbReference type="Proteomes" id="UP000187321"/>
    </source>
</evidence>
<name>A0A1N7G2R4_9EURY</name>
<keyword evidence="1" id="KW-1133">Transmembrane helix</keyword>
<evidence type="ECO:0000313" key="2">
    <source>
        <dbReference type="EMBL" id="APX98664.1"/>
    </source>
</evidence>
<gene>
    <name evidence="2" type="ORF">BB347_18410</name>
    <name evidence="3" type="ORF">SAMN05421809_3700</name>
</gene>
<proteinExistence type="predicted"/>
<accession>A0A1N7G2R4</accession>
<reference evidence="3 4" key="2">
    <citation type="submission" date="2017-01" db="EMBL/GenBank/DDBJ databases">
        <authorList>
            <person name="Mah S.A."/>
            <person name="Swanson W.J."/>
            <person name="Moy G.W."/>
            <person name="Vacquier V.D."/>
        </authorList>
    </citation>
    <scope>NUCLEOTIDE SEQUENCE [LARGE SCALE GENOMIC DNA]</scope>
    <source>
        <strain evidence="3 4">CGMCC 1.8909</strain>
    </source>
</reference>